<accession>A0A9X6NJI6</accession>
<dbReference type="SUPFAM" id="SSF56784">
    <property type="entry name" value="HAD-like"/>
    <property type="match status" value="1"/>
</dbReference>
<dbReference type="GO" id="GO:1902600">
    <property type="term" value="P:proton transmembrane transport"/>
    <property type="evidence" value="ECO:0007669"/>
    <property type="project" value="TreeGrafter"/>
</dbReference>
<dbReference type="GO" id="GO:0030007">
    <property type="term" value="P:intracellular potassium ion homeostasis"/>
    <property type="evidence" value="ECO:0007669"/>
    <property type="project" value="TreeGrafter"/>
</dbReference>
<dbReference type="GO" id="GO:1990573">
    <property type="term" value="P:potassium ion import across plasma membrane"/>
    <property type="evidence" value="ECO:0007669"/>
    <property type="project" value="TreeGrafter"/>
</dbReference>
<dbReference type="GO" id="GO:0005391">
    <property type="term" value="F:P-type sodium:potassium-exchanging transporter activity"/>
    <property type="evidence" value="ECO:0007669"/>
    <property type="project" value="TreeGrafter"/>
</dbReference>
<evidence type="ECO:0000313" key="4">
    <source>
        <dbReference type="Proteomes" id="UP000192578"/>
    </source>
</evidence>
<keyword evidence="2" id="KW-1003">Cell membrane</keyword>
<dbReference type="Proteomes" id="UP000192578">
    <property type="component" value="Unassembled WGS sequence"/>
</dbReference>
<comment type="subcellular location">
    <subcellularLocation>
        <location evidence="1">Cell membrane</location>
        <topology evidence="1">Multi-pass membrane protein</topology>
    </subcellularLocation>
</comment>
<name>A0A9X6NJI6_HYPEX</name>
<keyword evidence="4" id="KW-1185">Reference proteome</keyword>
<evidence type="ECO:0000256" key="2">
    <source>
        <dbReference type="ARBA" id="ARBA00022475"/>
    </source>
</evidence>
<dbReference type="PANTHER" id="PTHR43294">
    <property type="entry name" value="SODIUM/POTASSIUM-TRANSPORTING ATPASE SUBUNIT ALPHA"/>
    <property type="match status" value="1"/>
</dbReference>
<organism evidence="3 4">
    <name type="scientific">Hypsibius exemplaris</name>
    <name type="common">Freshwater tardigrade</name>
    <dbReference type="NCBI Taxonomy" id="2072580"/>
    <lineage>
        <taxon>Eukaryota</taxon>
        <taxon>Metazoa</taxon>
        <taxon>Ecdysozoa</taxon>
        <taxon>Tardigrada</taxon>
        <taxon>Eutardigrada</taxon>
        <taxon>Parachela</taxon>
        <taxon>Hypsibioidea</taxon>
        <taxon>Hypsibiidae</taxon>
        <taxon>Hypsibius</taxon>
    </lineage>
</organism>
<keyword evidence="2" id="KW-0472">Membrane</keyword>
<evidence type="ECO:0000313" key="3">
    <source>
        <dbReference type="EMBL" id="OWA55287.1"/>
    </source>
</evidence>
<evidence type="ECO:0000256" key="1">
    <source>
        <dbReference type="ARBA" id="ARBA00004651"/>
    </source>
</evidence>
<dbReference type="OrthoDB" id="3352408at2759"/>
<dbReference type="InterPro" id="IPR036412">
    <property type="entry name" value="HAD-like_sf"/>
</dbReference>
<dbReference type="EMBL" id="MTYJ01000633">
    <property type="protein sequence ID" value="OWA55287.1"/>
    <property type="molecule type" value="Genomic_DNA"/>
</dbReference>
<comment type="caution">
    <text evidence="3">The sequence shown here is derived from an EMBL/GenBank/DDBJ whole genome shotgun (WGS) entry which is preliminary data.</text>
</comment>
<reference evidence="4" key="1">
    <citation type="submission" date="2017-01" db="EMBL/GenBank/DDBJ databases">
        <title>Comparative genomics of anhydrobiosis in the tardigrade Hypsibius dujardini.</title>
        <authorList>
            <person name="Yoshida Y."/>
            <person name="Koutsovoulos G."/>
            <person name="Laetsch D."/>
            <person name="Stevens L."/>
            <person name="Kumar S."/>
            <person name="Horikawa D."/>
            <person name="Ishino K."/>
            <person name="Komine S."/>
            <person name="Tomita M."/>
            <person name="Blaxter M."/>
            <person name="Arakawa K."/>
        </authorList>
    </citation>
    <scope>NUCLEOTIDE SEQUENCE [LARGE SCALE GENOMIC DNA]</scope>
    <source>
        <strain evidence="4">Z151</strain>
    </source>
</reference>
<protein>
    <submittedName>
        <fullName evidence="3">Uncharacterized protein</fullName>
    </submittedName>
</protein>
<dbReference type="PANTHER" id="PTHR43294:SF21">
    <property type="entry name" value="CATION TRANSPORTING ATPASE"/>
    <property type="match status" value="1"/>
</dbReference>
<dbReference type="AlphaFoldDB" id="A0A9X6NJI6"/>
<proteinExistence type="predicted"/>
<dbReference type="GO" id="GO:0036376">
    <property type="term" value="P:sodium ion export across plasma membrane"/>
    <property type="evidence" value="ECO:0007669"/>
    <property type="project" value="TreeGrafter"/>
</dbReference>
<gene>
    <name evidence="3" type="ORF">BV898_19670</name>
</gene>
<sequence length="125" mass="14243">MEELTNLFRWEHKPGVAHLKKRQQLYKDLAHRKCIAHFHPRLGGASSAEGKNFRRFRRSPRCFRTRERFVAVTGDGVNDSPALKKADIGIATGISGSDVKEGAYYFSRVREFPHEISPMGPARHP</sequence>
<dbReference type="GO" id="GO:0006883">
    <property type="term" value="P:intracellular sodium ion homeostasis"/>
    <property type="evidence" value="ECO:0007669"/>
    <property type="project" value="TreeGrafter"/>
</dbReference>
<dbReference type="InterPro" id="IPR023214">
    <property type="entry name" value="HAD_sf"/>
</dbReference>
<dbReference type="GO" id="GO:0005886">
    <property type="term" value="C:plasma membrane"/>
    <property type="evidence" value="ECO:0007669"/>
    <property type="project" value="UniProtKB-SubCell"/>
</dbReference>
<dbReference type="Gene3D" id="3.40.50.1000">
    <property type="entry name" value="HAD superfamily/HAD-like"/>
    <property type="match status" value="1"/>
</dbReference>
<dbReference type="InterPro" id="IPR050510">
    <property type="entry name" value="Cation_transp_ATPase_P-type"/>
</dbReference>